<feature type="non-terminal residue" evidence="1">
    <location>
        <position position="1"/>
    </location>
</feature>
<organism evidence="1 2">
    <name type="scientific">Hygrophoropsis aurantiaca</name>
    <dbReference type="NCBI Taxonomy" id="72124"/>
    <lineage>
        <taxon>Eukaryota</taxon>
        <taxon>Fungi</taxon>
        <taxon>Dikarya</taxon>
        <taxon>Basidiomycota</taxon>
        <taxon>Agaricomycotina</taxon>
        <taxon>Agaricomycetes</taxon>
        <taxon>Agaricomycetidae</taxon>
        <taxon>Boletales</taxon>
        <taxon>Coniophorineae</taxon>
        <taxon>Hygrophoropsidaceae</taxon>
        <taxon>Hygrophoropsis</taxon>
    </lineage>
</organism>
<reference evidence="1" key="1">
    <citation type="journal article" date="2021" name="New Phytol.">
        <title>Evolutionary innovations through gain and loss of genes in the ectomycorrhizal Boletales.</title>
        <authorList>
            <person name="Wu G."/>
            <person name="Miyauchi S."/>
            <person name="Morin E."/>
            <person name="Kuo A."/>
            <person name="Drula E."/>
            <person name="Varga T."/>
            <person name="Kohler A."/>
            <person name="Feng B."/>
            <person name="Cao Y."/>
            <person name="Lipzen A."/>
            <person name="Daum C."/>
            <person name="Hundley H."/>
            <person name="Pangilinan J."/>
            <person name="Johnson J."/>
            <person name="Barry K."/>
            <person name="LaButti K."/>
            <person name="Ng V."/>
            <person name="Ahrendt S."/>
            <person name="Min B."/>
            <person name="Choi I.G."/>
            <person name="Park H."/>
            <person name="Plett J.M."/>
            <person name="Magnuson J."/>
            <person name="Spatafora J.W."/>
            <person name="Nagy L.G."/>
            <person name="Henrissat B."/>
            <person name="Grigoriev I.V."/>
            <person name="Yang Z.L."/>
            <person name="Xu J."/>
            <person name="Martin F.M."/>
        </authorList>
    </citation>
    <scope>NUCLEOTIDE SEQUENCE</scope>
    <source>
        <strain evidence="1">ATCC 28755</strain>
    </source>
</reference>
<comment type="caution">
    <text evidence="1">The sequence shown here is derived from an EMBL/GenBank/DDBJ whole genome shotgun (WGS) entry which is preliminary data.</text>
</comment>
<accession>A0ACB7ZY73</accession>
<gene>
    <name evidence="1" type="ORF">BJ138DRAFT_1017068</name>
</gene>
<sequence>SEITLKGLKSLIRACPLLQTLGLAINATQLSFASSTTPGEDIHNDKIQTLDMGESIIENPADVARILGELFWSLKKVDVSYYRKKNRNPCARLWNEVNPHLRKTQTRKRKVTS</sequence>
<name>A0ACB7ZY73_9AGAM</name>
<keyword evidence="2" id="KW-1185">Reference proteome</keyword>
<protein>
    <submittedName>
        <fullName evidence="1">Uncharacterized protein</fullName>
    </submittedName>
</protein>
<proteinExistence type="predicted"/>
<dbReference type="Proteomes" id="UP000790377">
    <property type="component" value="Unassembled WGS sequence"/>
</dbReference>
<dbReference type="EMBL" id="MU268105">
    <property type="protein sequence ID" value="KAH7905896.1"/>
    <property type="molecule type" value="Genomic_DNA"/>
</dbReference>
<evidence type="ECO:0000313" key="1">
    <source>
        <dbReference type="EMBL" id="KAH7905896.1"/>
    </source>
</evidence>
<evidence type="ECO:0000313" key="2">
    <source>
        <dbReference type="Proteomes" id="UP000790377"/>
    </source>
</evidence>